<dbReference type="EMBL" id="JAHKSW010000017">
    <property type="protein sequence ID" value="KAG7321835.1"/>
    <property type="molecule type" value="Genomic_DNA"/>
</dbReference>
<evidence type="ECO:0000256" key="4">
    <source>
        <dbReference type="ARBA" id="ARBA00010617"/>
    </source>
</evidence>
<feature type="transmembrane region" description="Helical" evidence="13">
    <location>
        <begin position="74"/>
        <end position="93"/>
    </location>
</feature>
<dbReference type="Pfam" id="PF00067">
    <property type="entry name" value="p450"/>
    <property type="match status" value="2"/>
</dbReference>
<organism evidence="14 15">
    <name type="scientific">Hemibagrus wyckioides</name>
    <dbReference type="NCBI Taxonomy" id="337641"/>
    <lineage>
        <taxon>Eukaryota</taxon>
        <taxon>Metazoa</taxon>
        <taxon>Chordata</taxon>
        <taxon>Craniata</taxon>
        <taxon>Vertebrata</taxon>
        <taxon>Euteleostomi</taxon>
        <taxon>Actinopterygii</taxon>
        <taxon>Neopterygii</taxon>
        <taxon>Teleostei</taxon>
        <taxon>Ostariophysi</taxon>
        <taxon>Siluriformes</taxon>
        <taxon>Bagridae</taxon>
        <taxon>Hemibagrus</taxon>
    </lineage>
</organism>
<dbReference type="InterPro" id="IPR002401">
    <property type="entry name" value="Cyt_P450_E_grp-I"/>
</dbReference>
<dbReference type="OrthoDB" id="1103324at2759"/>
<dbReference type="FunFam" id="1.10.630.10:FF:000001">
    <property type="entry name" value="Cytochrome P450, family 2"/>
    <property type="match status" value="1"/>
</dbReference>
<comment type="caution">
    <text evidence="14">The sequence shown here is derived from an EMBL/GenBank/DDBJ whole genome shotgun (WGS) entry which is preliminary data.</text>
</comment>
<dbReference type="PANTHER" id="PTHR24300">
    <property type="entry name" value="CYTOCHROME P450 508A4-RELATED"/>
    <property type="match status" value="1"/>
</dbReference>
<keyword evidence="13" id="KW-1133">Transmembrane helix</keyword>
<dbReference type="InterPro" id="IPR050182">
    <property type="entry name" value="Cytochrome_P450_fam2"/>
</dbReference>
<dbReference type="InterPro" id="IPR001128">
    <property type="entry name" value="Cyt_P450"/>
</dbReference>
<dbReference type="GO" id="GO:0016712">
    <property type="term" value="F:oxidoreductase activity, acting on paired donors, with incorporation or reduction of molecular oxygen, reduced flavin or flavoprotein as one donor, and incorporation of one atom of oxygen"/>
    <property type="evidence" value="ECO:0007669"/>
    <property type="project" value="TreeGrafter"/>
</dbReference>
<comment type="similarity">
    <text evidence="4">Belongs to the cytochrome P450 family.</text>
</comment>
<evidence type="ECO:0000256" key="7">
    <source>
        <dbReference type="ARBA" id="ARBA00022824"/>
    </source>
</evidence>
<dbReference type="GO" id="GO:0006805">
    <property type="term" value="P:xenobiotic metabolic process"/>
    <property type="evidence" value="ECO:0007669"/>
    <property type="project" value="TreeGrafter"/>
</dbReference>
<keyword evidence="10" id="KW-0408">Iron</keyword>
<dbReference type="InterPro" id="IPR036396">
    <property type="entry name" value="Cyt_P450_sf"/>
</dbReference>
<dbReference type="Gene3D" id="1.10.630.10">
    <property type="entry name" value="Cytochrome P450"/>
    <property type="match status" value="2"/>
</dbReference>
<evidence type="ECO:0000256" key="8">
    <source>
        <dbReference type="ARBA" id="ARBA00022848"/>
    </source>
</evidence>
<dbReference type="PRINTS" id="PR00463">
    <property type="entry name" value="EP450I"/>
</dbReference>
<keyword evidence="8" id="KW-0492">Microsome</keyword>
<dbReference type="GO" id="GO:0006082">
    <property type="term" value="P:organic acid metabolic process"/>
    <property type="evidence" value="ECO:0007669"/>
    <property type="project" value="TreeGrafter"/>
</dbReference>
<dbReference type="GO" id="GO:0020037">
    <property type="term" value="F:heme binding"/>
    <property type="evidence" value="ECO:0007669"/>
    <property type="project" value="InterPro"/>
</dbReference>
<dbReference type="SUPFAM" id="SSF48264">
    <property type="entry name" value="Cytochrome P450"/>
    <property type="match status" value="2"/>
</dbReference>
<dbReference type="GO" id="GO:0005506">
    <property type="term" value="F:iron ion binding"/>
    <property type="evidence" value="ECO:0007669"/>
    <property type="project" value="InterPro"/>
</dbReference>
<sequence length="699" mass="79467">MDVLFALQTNFWPLLIAAAVFFFIWKSRSKEYQCKFGRLPPGPAPAPVFGNFFQVYVKEPYNYYLELSKKHGSIFTLWFANTPVVVISGYRALKETMIGMGNEFSGRANYPLIMKITNGYGVLVSSGERWKQLRRFTLLTLKNFGMGRHTIEDKVKEEASCLVQSFSTFGDSAFNPGIIINKAVCNVICSIIFGQRFESDDPQLNLMLGAVDDYFNVLSSRLGQAYNIFPKIVGLFPGRLHDMLSEVEKAKGLFKLEAEARMKTLDPSSPPKDFIEAFLLQMEEEKHNPNTEFTFNNLLCTTWAMFSAGTETTSSTIRQSLLLMMKHPDIQARVQKEIDKVVGQDRCPSIDDRQNMPYTDAVIHEVQRSMDLAPTAVPHKMLYDTEYRNYLIPKGTMVLPLLSSVLSDPKLWKNPDNFDPENFLDEKGRFKKSDAFVVFGMDSAFNPEYMINKAVCNVICSIIFGQRFASDDPQLNLMLMAVDDYFKVLNSPLGQAYNIFPKIVGLFPGPLHDMLSEVEKAKGLFKLEAEARMKTLDPSSPPKDFIEAFLLQMEEETHNPNSEFTFNNLLCTTWAMFNAGTETTSSTIRQSLLLMMKHPDIQAQVQKEIDKVVGQDRCPSIDDRQNMPYTDAVIHEVQRSMDLAPTAVPHKMLYDTEYRNYLIPKGTMVLPLLSSVLSDPELWKNPDNFDPENFLDEKG</sequence>
<proteinExistence type="inferred from homology"/>
<reference evidence="14 15" key="1">
    <citation type="submission" date="2021-06" db="EMBL/GenBank/DDBJ databases">
        <title>Chromosome-level genome assembly of the red-tail catfish (Hemibagrus wyckioides).</title>
        <authorList>
            <person name="Shao F."/>
        </authorList>
    </citation>
    <scope>NUCLEOTIDE SEQUENCE [LARGE SCALE GENOMIC DNA]</scope>
    <source>
        <strain evidence="14">EC202008001</strain>
        <tissue evidence="14">Blood</tissue>
    </source>
</reference>
<evidence type="ECO:0000256" key="1">
    <source>
        <dbReference type="ARBA" id="ARBA00001971"/>
    </source>
</evidence>
<keyword evidence="9" id="KW-0560">Oxidoreductase</keyword>
<evidence type="ECO:0000256" key="12">
    <source>
        <dbReference type="ARBA" id="ARBA00023136"/>
    </source>
</evidence>
<evidence type="ECO:0000256" key="5">
    <source>
        <dbReference type="ARBA" id="ARBA00022617"/>
    </source>
</evidence>
<dbReference type="PANTHER" id="PTHR24300:SF346">
    <property type="entry name" value="CYTOCHROME P450 2C44"/>
    <property type="match status" value="1"/>
</dbReference>
<comment type="subcellular location">
    <subcellularLocation>
        <location evidence="3">Endoplasmic reticulum membrane</location>
        <topology evidence="3">Peripheral membrane protein</topology>
    </subcellularLocation>
    <subcellularLocation>
        <location evidence="2">Microsome membrane</location>
        <topology evidence="2">Peripheral membrane protein</topology>
    </subcellularLocation>
</comment>
<keyword evidence="5" id="KW-0349">Heme</keyword>
<evidence type="ECO:0000256" key="11">
    <source>
        <dbReference type="ARBA" id="ARBA00023033"/>
    </source>
</evidence>
<dbReference type="FunFam" id="1.10.630.10:FF:000238">
    <property type="entry name" value="Cytochrome P450 2A6"/>
    <property type="match status" value="1"/>
</dbReference>
<evidence type="ECO:0000256" key="9">
    <source>
        <dbReference type="ARBA" id="ARBA00023002"/>
    </source>
</evidence>
<keyword evidence="11" id="KW-0503">Monooxygenase</keyword>
<accession>A0A9D3NGS6</accession>
<comment type="cofactor">
    <cofactor evidence="1">
        <name>heme</name>
        <dbReference type="ChEBI" id="CHEBI:30413"/>
    </cofactor>
</comment>
<evidence type="ECO:0000313" key="14">
    <source>
        <dbReference type="EMBL" id="KAG7321835.1"/>
    </source>
</evidence>
<evidence type="ECO:0000313" key="15">
    <source>
        <dbReference type="Proteomes" id="UP000824219"/>
    </source>
</evidence>
<evidence type="ECO:0008006" key="16">
    <source>
        <dbReference type="Google" id="ProtNLM"/>
    </source>
</evidence>
<keyword evidence="6" id="KW-0479">Metal-binding</keyword>
<dbReference type="Proteomes" id="UP000824219">
    <property type="component" value="Linkage Group LG17"/>
</dbReference>
<evidence type="ECO:0000256" key="6">
    <source>
        <dbReference type="ARBA" id="ARBA00022723"/>
    </source>
</evidence>
<name>A0A9D3NGS6_9TELE</name>
<dbReference type="GO" id="GO:0005789">
    <property type="term" value="C:endoplasmic reticulum membrane"/>
    <property type="evidence" value="ECO:0007669"/>
    <property type="project" value="UniProtKB-SubCell"/>
</dbReference>
<evidence type="ECO:0000256" key="3">
    <source>
        <dbReference type="ARBA" id="ARBA00004406"/>
    </source>
</evidence>
<keyword evidence="7" id="KW-0256">Endoplasmic reticulum</keyword>
<protein>
    <recommendedName>
        <fullName evidence="16">Cytochrome P450</fullName>
    </recommendedName>
</protein>
<keyword evidence="15" id="KW-1185">Reference proteome</keyword>
<evidence type="ECO:0000256" key="10">
    <source>
        <dbReference type="ARBA" id="ARBA00023004"/>
    </source>
</evidence>
<evidence type="ECO:0000256" key="13">
    <source>
        <dbReference type="SAM" id="Phobius"/>
    </source>
</evidence>
<keyword evidence="12 13" id="KW-0472">Membrane</keyword>
<dbReference type="AlphaFoldDB" id="A0A9D3NGS6"/>
<gene>
    <name evidence="14" type="ORF">KOW79_014693</name>
</gene>
<evidence type="ECO:0000256" key="2">
    <source>
        <dbReference type="ARBA" id="ARBA00004174"/>
    </source>
</evidence>
<feature type="transmembrane region" description="Helical" evidence="13">
    <location>
        <begin position="6"/>
        <end position="25"/>
    </location>
</feature>
<keyword evidence="13" id="KW-0812">Transmembrane</keyword>